<name>A0AAN9AH89_HALRR</name>
<comment type="caution">
    <text evidence="2">The sequence shown here is derived from an EMBL/GenBank/DDBJ whole genome shotgun (WGS) entry which is preliminary data.</text>
</comment>
<feature type="compositionally biased region" description="Polar residues" evidence="1">
    <location>
        <begin position="2444"/>
        <end position="2463"/>
    </location>
</feature>
<feature type="compositionally biased region" description="Polar residues" evidence="1">
    <location>
        <begin position="718"/>
        <end position="737"/>
    </location>
</feature>
<feature type="region of interest" description="Disordered" evidence="1">
    <location>
        <begin position="1973"/>
        <end position="1992"/>
    </location>
</feature>
<feature type="compositionally biased region" description="Polar residues" evidence="1">
    <location>
        <begin position="1552"/>
        <end position="1562"/>
    </location>
</feature>
<feature type="compositionally biased region" description="Basic and acidic residues" evidence="1">
    <location>
        <begin position="256"/>
        <end position="265"/>
    </location>
</feature>
<feature type="region of interest" description="Disordered" evidence="1">
    <location>
        <begin position="778"/>
        <end position="807"/>
    </location>
</feature>
<protein>
    <submittedName>
        <fullName evidence="2">Uncharacterized protein</fullName>
    </submittedName>
</protein>
<feature type="compositionally biased region" description="Polar residues" evidence="1">
    <location>
        <begin position="2487"/>
        <end position="2501"/>
    </location>
</feature>
<dbReference type="Proteomes" id="UP001381693">
    <property type="component" value="Unassembled WGS sequence"/>
</dbReference>
<feature type="compositionally biased region" description="Polar residues" evidence="1">
    <location>
        <begin position="1370"/>
        <end position="1383"/>
    </location>
</feature>
<dbReference type="EMBL" id="JAXCGZ010000066">
    <property type="protein sequence ID" value="KAK7086845.1"/>
    <property type="molecule type" value="Genomic_DNA"/>
</dbReference>
<feature type="compositionally biased region" description="Polar residues" evidence="1">
    <location>
        <begin position="1835"/>
        <end position="1844"/>
    </location>
</feature>
<feature type="region of interest" description="Disordered" evidence="1">
    <location>
        <begin position="2478"/>
        <end position="2512"/>
    </location>
</feature>
<feature type="region of interest" description="Disordered" evidence="1">
    <location>
        <begin position="252"/>
        <end position="277"/>
    </location>
</feature>
<sequence>MPAPGLHDNIPFLLPDNIYGPPRRPEPFIPQRPKPRLKGRKRVTLKRQRQRAPYRTDDDYPDTNLKPNLSTESYDHGQIEVINEQNNTSSDATALFGIKASAQAHHIKSDVGDASLNIRYNSPREVLQKFPPRYEQQVNNINKPKDSQEDSIFHGNQTTLSYPDLQEGIIIEQDLSKPIHGEKYPNTEFRHLAFIPEESNNDLNRLKNDSKTNTGSLLSHLNSAVTVEYPVQQTVGSVLATAARSDELFQFEESERDTSATKLEQDPQQSQVSHSPLLDINSELYEGLRLPYYSLLDTHSDPTNDSNSNITQSKISSPSEPHLTDGTVTDNQDFPFILQESLQNTDHSQREINEDQLQLSQNTTLPTGVPLQQNLHGAHQFQQTLLQPQQVADNLQFPDYYDPALFEYLDALYRAQAQGFHVPDYIYDYDYDDYVNAQLARPPPNEELLPPPLTQGGIPLHLPQALNGFPSAFPQRQKLNPADLSQLQNTGPVNHPQVQNGNILPPGITLNIAELLNGRLSNSPTNPIRNNQGLHGFSGVPFIPPQNPFGIPAFPLQRENEFPLSFANRPIGKPSDQSGVPLILSQNVNQFSTSSSSQESDENEDSLFLSQDLIGIQNTTETQFGIPLEATRGQNLQFQQSPFNNHFGVPLPQNKAFPSQITSSSFPTTPRIRFTEESVLNIKPQAISPATASTGLTVVTPPSLRNADPTVISIGHKQVSQVPTTRLPSTHLPTNRVNIPLPPTRSPITLLPAVQIPLGELLNDKKQIHDQKSLTAFNEKHHNSSTASTKHQANAAGKGSPSRSQGISFKTPVSLIEERPIVLVGGVTDRTAVLVEEQQSPSLMTTPNTLTKLGQNISQVVSNNGFPLGSIFTTTEASVIEVTANNTLARENIPDTLTTINVLPKSGTLLSSSQDVQLEKPFSGNENESENGKQNNFSRNISGDINIPVSPRSIDNLLSNAKTNNGNKIINTISDPDLKNFFGIPESISTNTPISQFPKQNQQVAFGSGIVVDDEILQNLQSLANNNAFSNGSILNSPSLSSISIFKNLEDAIRNSSESSYFVYEENGDSSENTTKPSLPMSKANMNPLKQLMALKTSDASDIPIIIRNFIAAQENFRGSGTPKEKNSQHADQGFTSTGNSPNLISSLQAMMTKALQTSTPTSPLPESKSINAGLSEERKTLNTGEIQKHFNKEMKLSNTTEEYNGEFIILLSNKSSVYPKDGEFIVIIPQPTSSPFFQRVFPTSKPDNGLAREGSDLNDFVDDAYEDYSVEASALFSDAKVHSTTRRGVPNTVPPEFAIRALQDDSEGQLRKRKVPNHQDITSEVPPLDFSYEDDSKNWYVPYSGDYGLRLSKEEYDLDSVQINKTGDDLINTNETSSTPFLSQEEKRGNPATDYHERYVPAPQSIPQVNYDAENHNSTNYTYEYNQYQNPYFIATDSRSFQGPEYFYHTQYPQYSYGPPSIPVGYSYLPYPTTVPYGIGWLNGNQFGGVPDTSLVTESTFHGLGDQEGHVTDIPIRNGSPTNKYSSKFIALHENQHETNAPNNRDAYDLSNENIESSSDNFDYDSDIETDNNFGSAPDLNVRESYDKISSSNDLASSITQWKIQNTSDDTDGPNSDPTFTDSDKEIQVLNQIITEENVSLVQINNEKTRHADISPESLQSFGNNFPSDSSGYEKEESVVLPIFDVPGIPLVQTTPFSIASSERSVGSIIPEDVEDILNSFDNDNIVDEIKVELSPGFHKENANAEQTLTANTSTDSIGDEEPILLREAEDIFSDIVGSDDDDDVSAQLEDNANDNFKETDTSNDDVIDLEENLKIPDREDLAILQSVGVPLNTKPTNSQSKAIHSGPTMVDNSSKGENKPSNDGTQTSEAHHKQEFKDEIISDTEVIVSNDMNNILPEVVLKTPVLGSGLVSSLDSEVNVHEIISSVSTSQDERDIQKARNKSSEFLPNESLPRDSRIVTIDLGIVPLNSLANGNSTNTTNDDNSKLSSLKATTEPNNKVVTIPPFDGNTGRNVLGSSSKSKLVIFEDSATSETTTVNNNIAREANSFINSQSIEENFSRENTSLSAETNKSIVNNLHEFPFGDLGIPDNLDLSKVSGLTVDLNLTGIQIYDITPLARANNSNLSNSENKLSATGELVSDMRENLEDSFNTNTQIPEDQILIISDNGNNVQYTGDIDVPKPVTTNNNFLGNFAGFFSESPEVNTGNDLNADRPLQFNPIINGNTIRNVGIEGIKPNTNRPLNIPSIPEVLGPESDIFSSKEPIILLESPVKLDSLETVPLNLKDDITLPPHVVTSSIILRENDYLFSDDTGGRENIDFDYTLPETNVKFQGNTGTTIGKSQLKIPGRVDSNKVNNRLTPGLPDVIVGSTDIVRPEPPLQFAPTPAIGRYTETTTTTVYVPVVQPFSVTPAAQRPKLTTNNTQKQGFRPSVQLDSKLLGFNPSIPQFQNTRAPSSNSQGLKQSNKWIWNSGSRLSLTTRPSRSDIRQGTSLYSDQSNDNPSYMEPERRISTGIGSGTKERWVWDPVNRDGIAADPRANRPERLEEWLEDDYLLSPSVVSYLYKKLDDISNEYVVNDRTTRTAAPSTSKTTAISTTKTSSTATTLPQYYWNPTINDTDEVRFNPRSNLRKPLYKPSEHQRGFLNHVDIKE</sequence>
<evidence type="ECO:0000313" key="3">
    <source>
        <dbReference type="Proteomes" id="UP001381693"/>
    </source>
</evidence>
<feature type="compositionally biased region" description="Polar residues" evidence="1">
    <location>
        <begin position="301"/>
        <end position="319"/>
    </location>
</feature>
<reference evidence="2 3" key="1">
    <citation type="submission" date="2023-11" db="EMBL/GenBank/DDBJ databases">
        <title>Halocaridina rubra genome assembly.</title>
        <authorList>
            <person name="Smith C."/>
        </authorList>
    </citation>
    <scope>NUCLEOTIDE SEQUENCE [LARGE SCALE GENOMIC DNA]</scope>
    <source>
        <strain evidence="2">EP-1</strain>
        <tissue evidence="2">Whole</tissue>
    </source>
</reference>
<feature type="region of interest" description="Disordered" evidence="1">
    <location>
        <begin position="1777"/>
        <end position="1806"/>
    </location>
</feature>
<feature type="region of interest" description="Disordered" evidence="1">
    <location>
        <begin position="299"/>
        <end position="328"/>
    </location>
</feature>
<evidence type="ECO:0000256" key="1">
    <source>
        <dbReference type="SAM" id="MobiDB-lite"/>
    </source>
</evidence>
<feature type="compositionally biased region" description="Basic residues" evidence="1">
    <location>
        <begin position="33"/>
        <end position="52"/>
    </location>
</feature>
<evidence type="ECO:0000313" key="2">
    <source>
        <dbReference type="EMBL" id="KAK7086845.1"/>
    </source>
</evidence>
<gene>
    <name evidence="2" type="ORF">SK128_016086</name>
</gene>
<proteinExistence type="predicted"/>
<feature type="region of interest" description="Disordered" evidence="1">
    <location>
        <begin position="1118"/>
        <end position="1142"/>
    </location>
</feature>
<feature type="region of interest" description="Disordered" evidence="1">
    <location>
        <begin position="1832"/>
        <end position="1878"/>
    </location>
</feature>
<feature type="region of interest" description="Disordered" evidence="1">
    <location>
        <begin position="1"/>
        <end position="67"/>
    </location>
</feature>
<feature type="compositionally biased region" description="Polar residues" evidence="1">
    <location>
        <begin position="1130"/>
        <end position="1142"/>
    </location>
</feature>
<feature type="region of interest" description="Disordered" evidence="1">
    <location>
        <begin position="718"/>
        <end position="740"/>
    </location>
</feature>
<accession>A0AAN9AH89</accession>
<keyword evidence="3" id="KW-1185">Reference proteome</keyword>
<organism evidence="2 3">
    <name type="scientific">Halocaridina rubra</name>
    <name type="common">Hawaiian red shrimp</name>
    <dbReference type="NCBI Taxonomy" id="373956"/>
    <lineage>
        <taxon>Eukaryota</taxon>
        <taxon>Metazoa</taxon>
        <taxon>Ecdysozoa</taxon>
        <taxon>Arthropoda</taxon>
        <taxon>Crustacea</taxon>
        <taxon>Multicrustacea</taxon>
        <taxon>Malacostraca</taxon>
        <taxon>Eumalacostraca</taxon>
        <taxon>Eucarida</taxon>
        <taxon>Decapoda</taxon>
        <taxon>Pleocyemata</taxon>
        <taxon>Caridea</taxon>
        <taxon>Atyoidea</taxon>
        <taxon>Atyidae</taxon>
        <taxon>Halocaridina</taxon>
    </lineage>
</organism>
<feature type="region of interest" description="Disordered" evidence="1">
    <location>
        <begin position="914"/>
        <end position="942"/>
    </location>
</feature>
<feature type="compositionally biased region" description="Polar residues" evidence="1">
    <location>
        <begin position="932"/>
        <end position="942"/>
    </location>
</feature>
<feature type="region of interest" description="Disordered" evidence="1">
    <location>
        <begin position="2443"/>
        <end position="2463"/>
    </location>
</feature>
<feature type="region of interest" description="Disordered" evidence="1">
    <location>
        <begin position="1370"/>
        <end position="1391"/>
    </location>
</feature>
<feature type="region of interest" description="Disordered" evidence="1">
    <location>
        <begin position="1539"/>
        <end position="1563"/>
    </location>
</feature>